<evidence type="ECO:0000313" key="7">
    <source>
        <dbReference type="EMBL" id="BDI05020.1"/>
    </source>
</evidence>
<sequence length="405" mass="41845">MLQIDASRCVHRLAALARCDACVRTCPAQAWSMDADGLGFDADRCDGCGLCLPACPTGALRLEPPAALPAPRPVRLAHGGLAPSGLANSELAMPLACERVAAVPGDPHVRPCVHAVDEAELLAWQAAGVRCLQVATGDCQRCPRAQGLAPAALLPARLARVDAALRLRSAPGLRLQRLAAWHRTPPADAVAATGEGHRRQTPPPATPPGNALPVNARRALLGLRRRAPEVDPPGLPSGPLAVAPRLQAMRRLQALGAGPALWGVVLQPQRCDACGACARLCPSGAIHLLGPAARPDALQVTLAQCSGCQLCVDVCAPAALKPAAPNSQPAGERRLKLMAIKCPGCGKAYRAVVAGVTLPVPVCPACRSAAARRGDRVRQHEPTPPVDVPTNVLTNVPANDLPAAS</sequence>
<dbReference type="Gene3D" id="3.30.70.20">
    <property type="match status" value="2"/>
</dbReference>
<evidence type="ECO:0000256" key="2">
    <source>
        <dbReference type="ARBA" id="ARBA00022723"/>
    </source>
</evidence>
<keyword evidence="4" id="KW-0411">Iron-sulfur</keyword>
<keyword evidence="2" id="KW-0479">Metal-binding</keyword>
<feature type="domain" description="4Fe-4S ferredoxin-type" evidence="6">
    <location>
        <begin position="36"/>
        <end position="65"/>
    </location>
</feature>
<organism evidence="7 8">
    <name type="scientific">Sphaerotilus microaerophilus</name>
    <dbReference type="NCBI Taxonomy" id="2914710"/>
    <lineage>
        <taxon>Bacteria</taxon>
        <taxon>Pseudomonadati</taxon>
        <taxon>Pseudomonadota</taxon>
        <taxon>Betaproteobacteria</taxon>
        <taxon>Burkholderiales</taxon>
        <taxon>Sphaerotilaceae</taxon>
        <taxon>Sphaerotilus</taxon>
    </lineage>
</organism>
<dbReference type="PROSITE" id="PS51379">
    <property type="entry name" value="4FE4S_FER_2"/>
    <property type="match status" value="3"/>
</dbReference>
<keyword evidence="1" id="KW-0004">4Fe-4S</keyword>
<dbReference type="InterPro" id="IPR017900">
    <property type="entry name" value="4Fe4S_Fe_S_CS"/>
</dbReference>
<dbReference type="PROSITE" id="PS00198">
    <property type="entry name" value="4FE4S_FER_1"/>
    <property type="match status" value="2"/>
</dbReference>
<dbReference type="Pfam" id="PF12838">
    <property type="entry name" value="Fer4_7"/>
    <property type="match status" value="1"/>
</dbReference>
<dbReference type="Proteomes" id="UP001057498">
    <property type="component" value="Chromosome"/>
</dbReference>
<feature type="region of interest" description="Disordered" evidence="5">
    <location>
        <begin position="374"/>
        <end position="405"/>
    </location>
</feature>
<keyword evidence="8" id="KW-1185">Reference proteome</keyword>
<accession>A0ABN6PMG1</accession>
<evidence type="ECO:0000256" key="3">
    <source>
        <dbReference type="ARBA" id="ARBA00023004"/>
    </source>
</evidence>
<protein>
    <submittedName>
        <fullName evidence="7">Polyferredoxin</fullName>
    </submittedName>
</protein>
<feature type="domain" description="4Fe-4S ferredoxin-type" evidence="6">
    <location>
        <begin position="262"/>
        <end position="291"/>
    </location>
</feature>
<feature type="domain" description="4Fe-4S ferredoxin-type" evidence="6">
    <location>
        <begin position="296"/>
        <end position="325"/>
    </location>
</feature>
<evidence type="ECO:0000259" key="6">
    <source>
        <dbReference type="PROSITE" id="PS51379"/>
    </source>
</evidence>
<dbReference type="Pfam" id="PF00037">
    <property type="entry name" value="Fer4"/>
    <property type="match status" value="1"/>
</dbReference>
<evidence type="ECO:0000256" key="1">
    <source>
        <dbReference type="ARBA" id="ARBA00022485"/>
    </source>
</evidence>
<gene>
    <name evidence="7" type="ORF">CATMQ487_19900</name>
</gene>
<dbReference type="SUPFAM" id="SSF54862">
    <property type="entry name" value="4Fe-4S ferredoxins"/>
    <property type="match status" value="2"/>
</dbReference>
<dbReference type="PANTHER" id="PTHR43687:SF1">
    <property type="entry name" value="FERREDOXIN III"/>
    <property type="match status" value="1"/>
</dbReference>
<dbReference type="InterPro" id="IPR050572">
    <property type="entry name" value="Fe-S_Ferredoxin"/>
</dbReference>
<feature type="region of interest" description="Disordered" evidence="5">
    <location>
        <begin position="192"/>
        <end position="213"/>
    </location>
</feature>
<dbReference type="RefSeq" id="WP_251973094.1">
    <property type="nucleotide sequence ID" value="NZ_AP025730.1"/>
</dbReference>
<dbReference type="PANTHER" id="PTHR43687">
    <property type="entry name" value="ADENYLYLSULFATE REDUCTASE, BETA SUBUNIT"/>
    <property type="match status" value="1"/>
</dbReference>
<dbReference type="EMBL" id="AP025730">
    <property type="protein sequence ID" value="BDI05020.1"/>
    <property type="molecule type" value="Genomic_DNA"/>
</dbReference>
<reference evidence="7" key="1">
    <citation type="submission" date="2022-04" db="EMBL/GenBank/DDBJ databases">
        <title>Whole genome sequence of Sphaerotilus sp. FB-5.</title>
        <authorList>
            <person name="Takeda M."/>
            <person name="Narihara S."/>
            <person name="Akimoto M."/>
            <person name="Akimoto R."/>
            <person name="Nishiyashiki S."/>
            <person name="Murakami T."/>
        </authorList>
    </citation>
    <scope>NUCLEOTIDE SEQUENCE</scope>
    <source>
        <strain evidence="7">FB-5</strain>
    </source>
</reference>
<evidence type="ECO:0000256" key="4">
    <source>
        <dbReference type="ARBA" id="ARBA00023014"/>
    </source>
</evidence>
<keyword evidence="3" id="KW-0408">Iron</keyword>
<name>A0ABN6PMG1_9BURK</name>
<proteinExistence type="predicted"/>
<evidence type="ECO:0000313" key="8">
    <source>
        <dbReference type="Proteomes" id="UP001057498"/>
    </source>
</evidence>
<dbReference type="InterPro" id="IPR017896">
    <property type="entry name" value="4Fe4S_Fe-S-bd"/>
</dbReference>
<evidence type="ECO:0000256" key="5">
    <source>
        <dbReference type="SAM" id="MobiDB-lite"/>
    </source>
</evidence>